<dbReference type="RefSeq" id="WP_344265358.1">
    <property type="nucleotide sequence ID" value="NZ_BAAAMJ010000067.1"/>
</dbReference>
<reference evidence="1 2" key="1">
    <citation type="journal article" date="2019" name="Int. J. Syst. Evol. Microbiol.">
        <title>The Global Catalogue of Microorganisms (GCM) 10K type strain sequencing project: providing services to taxonomists for standard genome sequencing and annotation.</title>
        <authorList>
            <consortium name="The Broad Institute Genomics Platform"/>
            <consortium name="The Broad Institute Genome Sequencing Center for Infectious Disease"/>
            <person name="Wu L."/>
            <person name="Ma J."/>
        </authorList>
    </citation>
    <scope>NUCLEOTIDE SEQUENCE [LARGE SCALE GENOMIC DNA]</scope>
    <source>
        <strain evidence="1 2">JCM 13581</strain>
    </source>
</reference>
<keyword evidence="2" id="KW-1185">Reference proteome</keyword>
<proteinExistence type="predicted"/>
<evidence type="ECO:0008006" key="3">
    <source>
        <dbReference type="Google" id="ProtNLM"/>
    </source>
</evidence>
<name>A0ABN2PTH6_9ACTN</name>
<sequence length="379" mass="42427">MTTARSPLRIGPVRRFTHNLLCSIDIFGQPLLLKYTRNPAEAREEIRGHARLARHYRVPALHAHLRVPGGRLLAYERLPGGTDRGLLLDLLNASEPSSDLHAYMDRLTTAYREVILSTAWPTDPANVIRKLYWERAAPGGRLDTYYTGNDFRVADGLVDVPVSRLGSYALNINGRRHHLDWATTLRRLRAHFATAEPVWAALTQGDPTDVNLAHPLAWFDYDTAGMNSIHGEFTNFLWYASALGGWLVPAYNPTAFADHPATFAHAPANTPELRRAFIDRTTSAIHIDYAPRLSTPRQAVVTAYWNQLVRPVADRLWPSADLANLLRPYLVMRILGVYNLADLAPEDRLVLIARLAEAMSPAFNPATYFCPLESPCPAL</sequence>
<dbReference type="EMBL" id="BAAAMJ010000067">
    <property type="protein sequence ID" value="GAA1931475.1"/>
    <property type="molecule type" value="Genomic_DNA"/>
</dbReference>
<dbReference type="Proteomes" id="UP001501303">
    <property type="component" value="Unassembled WGS sequence"/>
</dbReference>
<accession>A0ABN2PTH6</accession>
<gene>
    <name evidence="1" type="ORF">GCM10009716_43260</name>
</gene>
<evidence type="ECO:0000313" key="1">
    <source>
        <dbReference type="EMBL" id="GAA1931475.1"/>
    </source>
</evidence>
<organism evidence="1 2">
    <name type="scientific">Streptomyces sodiiphilus</name>
    <dbReference type="NCBI Taxonomy" id="226217"/>
    <lineage>
        <taxon>Bacteria</taxon>
        <taxon>Bacillati</taxon>
        <taxon>Actinomycetota</taxon>
        <taxon>Actinomycetes</taxon>
        <taxon>Kitasatosporales</taxon>
        <taxon>Streptomycetaceae</taxon>
        <taxon>Streptomyces</taxon>
    </lineage>
</organism>
<protein>
    <recommendedName>
        <fullName evidence="3">Aminoglycoside phosphotransferase domain-containing protein</fullName>
    </recommendedName>
</protein>
<evidence type="ECO:0000313" key="2">
    <source>
        <dbReference type="Proteomes" id="UP001501303"/>
    </source>
</evidence>
<comment type="caution">
    <text evidence="1">The sequence shown here is derived from an EMBL/GenBank/DDBJ whole genome shotgun (WGS) entry which is preliminary data.</text>
</comment>